<dbReference type="AlphaFoldDB" id="A0A182ILL6"/>
<dbReference type="EnsemblMetazoa" id="AATE001467-RA">
    <property type="protein sequence ID" value="AATE001467-PA.1"/>
    <property type="gene ID" value="AATE001467"/>
</dbReference>
<reference evidence="1" key="1">
    <citation type="submission" date="2022-08" db="UniProtKB">
        <authorList>
            <consortium name="EnsemblMetazoa"/>
        </authorList>
    </citation>
    <scope>IDENTIFICATION</scope>
    <source>
        <strain evidence="1">EBRO</strain>
    </source>
</reference>
<sequence length="182" mass="19380">MRWSDEQLQDEAIDDPSADDSPLLLLLLLSSPLLFGSGDAADESDDSRLRQELLPLLLELLELRDFFPAIVRSRMTVVEVDVFMVALVSWVGVFATAAVAAFTPCASSHSLAIVVFFHGQKSILGVTATGTTAGAVAVMVVLVLAADGGLLPAFNGADSRIFTSALPQLRYPPPFLVHQTVG</sequence>
<accession>A0A182ILL6</accession>
<protein>
    <submittedName>
        <fullName evidence="1">Uncharacterized protein</fullName>
    </submittedName>
</protein>
<evidence type="ECO:0000313" key="1">
    <source>
        <dbReference type="EnsemblMetazoa" id="AATE001467-PA.1"/>
    </source>
</evidence>
<organism evidence="1">
    <name type="scientific">Anopheles atroparvus</name>
    <name type="common">European mosquito</name>
    <dbReference type="NCBI Taxonomy" id="41427"/>
    <lineage>
        <taxon>Eukaryota</taxon>
        <taxon>Metazoa</taxon>
        <taxon>Ecdysozoa</taxon>
        <taxon>Arthropoda</taxon>
        <taxon>Hexapoda</taxon>
        <taxon>Insecta</taxon>
        <taxon>Pterygota</taxon>
        <taxon>Neoptera</taxon>
        <taxon>Endopterygota</taxon>
        <taxon>Diptera</taxon>
        <taxon>Nematocera</taxon>
        <taxon>Culicoidea</taxon>
        <taxon>Culicidae</taxon>
        <taxon>Anophelinae</taxon>
        <taxon>Anopheles</taxon>
    </lineage>
</organism>
<name>A0A182ILL6_ANOAO</name>
<proteinExistence type="predicted"/>
<dbReference type="VEuPathDB" id="VectorBase:AATE001467"/>